<accession>A0A914GSE5</accession>
<evidence type="ECO:0000313" key="3">
    <source>
        <dbReference type="WBParaSite" id="Gr19_v10_g10328.t1"/>
    </source>
</evidence>
<name>A0A914GSE5_GLORO</name>
<dbReference type="WBParaSite" id="Gr19_v10_g10328.t1">
    <property type="protein sequence ID" value="Gr19_v10_g10328.t1"/>
    <property type="gene ID" value="Gr19_v10_g10328"/>
</dbReference>
<feature type="region of interest" description="Disordered" evidence="1">
    <location>
        <begin position="97"/>
        <end position="126"/>
    </location>
</feature>
<feature type="region of interest" description="Disordered" evidence="1">
    <location>
        <begin position="42"/>
        <end position="74"/>
    </location>
</feature>
<sequence>MSSVLLPSSEGMKTERMDERTGWSNGMSVFSWACELGIARKHGGNRAGAPIPEYGSPSPKTSLPSETSATVQNLPNPSIVAHKWRFAAAEIGGHERICHLPPPTTTPTESIAKETSLNLNWTNQHP</sequence>
<proteinExistence type="predicted"/>
<dbReference type="Proteomes" id="UP000887572">
    <property type="component" value="Unplaced"/>
</dbReference>
<feature type="compositionally biased region" description="Polar residues" evidence="1">
    <location>
        <begin position="58"/>
        <end position="74"/>
    </location>
</feature>
<organism evidence="2 3">
    <name type="scientific">Globodera rostochiensis</name>
    <name type="common">Golden nematode worm</name>
    <name type="synonym">Heterodera rostochiensis</name>
    <dbReference type="NCBI Taxonomy" id="31243"/>
    <lineage>
        <taxon>Eukaryota</taxon>
        <taxon>Metazoa</taxon>
        <taxon>Ecdysozoa</taxon>
        <taxon>Nematoda</taxon>
        <taxon>Chromadorea</taxon>
        <taxon>Rhabditida</taxon>
        <taxon>Tylenchina</taxon>
        <taxon>Tylenchomorpha</taxon>
        <taxon>Tylenchoidea</taxon>
        <taxon>Heteroderidae</taxon>
        <taxon>Heteroderinae</taxon>
        <taxon>Globodera</taxon>
    </lineage>
</organism>
<reference evidence="3" key="1">
    <citation type="submission" date="2022-11" db="UniProtKB">
        <authorList>
            <consortium name="WormBaseParasite"/>
        </authorList>
    </citation>
    <scope>IDENTIFICATION</scope>
</reference>
<evidence type="ECO:0000256" key="1">
    <source>
        <dbReference type="SAM" id="MobiDB-lite"/>
    </source>
</evidence>
<protein>
    <submittedName>
        <fullName evidence="3">Uncharacterized protein</fullName>
    </submittedName>
</protein>
<evidence type="ECO:0000313" key="2">
    <source>
        <dbReference type="Proteomes" id="UP000887572"/>
    </source>
</evidence>
<keyword evidence="2" id="KW-1185">Reference proteome</keyword>
<dbReference type="AlphaFoldDB" id="A0A914GSE5"/>
<feature type="compositionally biased region" description="Polar residues" evidence="1">
    <location>
        <begin position="106"/>
        <end position="126"/>
    </location>
</feature>
<feature type="region of interest" description="Disordered" evidence="1">
    <location>
        <begin position="1"/>
        <end position="20"/>
    </location>
</feature>